<evidence type="ECO:0000259" key="1">
    <source>
        <dbReference type="SMART" id="SM00507"/>
    </source>
</evidence>
<dbReference type="Gene3D" id="1.10.30.50">
    <property type="match status" value="1"/>
</dbReference>
<dbReference type="RefSeq" id="WP_345571581.1">
    <property type="nucleotide sequence ID" value="NZ_BAAAZX010000050.1"/>
</dbReference>
<protein>
    <recommendedName>
        <fullName evidence="1">HNH nuclease domain-containing protein</fullName>
    </recommendedName>
</protein>
<gene>
    <name evidence="2" type="ORF">GCM10022232_90460</name>
</gene>
<keyword evidence="3" id="KW-1185">Reference proteome</keyword>
<reference evidence="3" key="1">
    <citation type="journal article" date="2019" name="Int. J. Syst. Evol. Microbiol.">
        <title>The Global Catalogue of Microorganisms (GCM) 10K type strain sequencing project: providing services to taxonomists for standard genome sequencing and annotation.</title>
        <authorList>
            <consortium name="The Broad Institute Genomics Platform"/>
            <consortium name="The Broad Institute Genome Sequencing Center for Infectious Disease"/>
            <person name="Wu L."/>
            <person name="Ma J."/>
        </authorList>
    </citation>
    <scope>NUCLEOTIDE SEQUENCE [LARGE SCALE GENOMIC DNA]</scope>
    <source>
        <strain evidence="3">JCM 16924</strain>
    </source>
</reference>
<dbReference type="InterPro" id="IPR002711">
    <property type="entry name" value="HNH"/>
</dbReference>
<sequence length="249" mass="27927">MRIPAWTEDELVLAGALVVRNGWRELRTSNREVHELSELLRSLPIHAPGVLALPSFRSPDSVSRKTTDFMTNHKLYSGKATRCGKPTLLMIDAFTHHEAEMLQAAQAIEEGIASGELHRIPRQPDEVDDTGVTAIEGRLLVRRALARERDPKLRLAKINQVRGRGGPLRCEVCDFDFARTYGGLGEGYIEVHHVTPLYVSGTRETRLDDLACLCANCHRMCHRSRPGESWRTPAALREQIQKSVQAVVH</sequence>
<dbReference type="Proteomes" id="UP001500456">
    <property type="component" value="Unassembled WGS sequence"/>
</dbReference>
<dbReference type="CDD" id="cd00085">
    <property type="entry name" value="HNHc"/>
    <property type="match status" value="1"/>
</dbReference>
<accession>A0ABP7TS82</accession>
<dbReference type="EMBL" id="BAAAZX010000050">
    <property type="protein sequence ID" value="GAA4030496.1"/>
    <property type="molecule type" value="Genomic_DNA"/>
</dbReference>
<organism evidence="2 3">
    <name type="scientific">Streptomyces plumbiresistens</name>
    <dbReference type="NCBI Taxonomy" id="511811"/>
    <lineage>
        <taxon>Bacteria</taxon>
        <taxon>Bacillati</taxon>
        <taxon>Actinomycetota</taxon>
        <taxon>Actinomycetes</taxon>
        <taxon>Kitasatosporales</taxon>
        <taxon>Streptomycetaceae</taxon>
        <taxon>Streptomyces</taxon>
    </lineage>
</organism>
<proteinExistence type="predicted"/>
<name>A0ABP7TS82_9ACTN</name>
<dbReference type="SMART" id="SM00507">
    <property type="entry name" value="HNHc"/>
    <property type="match status" value="1"/>
</dbReference>
<evidence type="ECO:0000313" key="2">
    <source>
        <dbReference type="EMBL" id="GAA4030496.1"/>
    </source>
</evidence>
<dbReference type="Pfam" id="PF01844">
    <property type="entry name" value="HNH"/>
    <property type="match status" value="1"/>
</dbReference>
<comment type="caution">
    <text evidence="2">The sequence shown here is derived from an EMBL/GenBank/DDBJ whole genome shotgun (WGS) entry which is preliminary data.</text>
</comment>
<feature type="domain" description="HNH nuclease" evidence="1">
    <location>
        <begin position="157"/>
        <end position="219"/>
    </location>
</feature>
<dbReference type="InterPro" id="IPR003615">
    <property type="entry name" value="HNH_nuc"/>
</dbReference>
<evidence type="ECO:0000313" key="3">
    <source>
        <dbReference type="Proteomes" id="UP001500456"/>
    </source>
</evidence>